<dbReference type="EMBL" id="BAAAZN010000009">
    <property type="protein sequence ID" value="GAA3556032.1"/>
    <property type="molecule type" value="Genomic_DNA"/>
</dbReference>
<dbReference type="SUPFAM" id="SSF53474">
    <property type="entry name" value="alpha/beta-Hydrolases"/>
    <property type="match status" value="1"/>
</dbReference>
<organism evidence="2 3">
    <name type="scientific">Amycolatopsis ultiminotia</name>
    <dbReference type="NCBI Taxonomy" id="543629"/>
    <lineage>
        <taxon>Bacteria</taxon>
        <taxon>Bacillati</taxon>
        <taxon>Actinomycetota</taxon>
        <taxon>Actinomycetes</taxon>
        <taxon>Pseudonocardiales</taxon>
        <taxon>Pseudonocardiaceae</taxon>
        <taxon>Amycolatopsis</taxon>
    </lineage>
</organism>
<dbReference type="Gene3D" id="3.40.50.1820">
    <property type="entry name" value="alpha/beta hydrolase"/>
    <property type="match status" value="1"/>
</dbReference>
<dbReference type="InterPro" id="IPR050471">
    <property type="entry name" value="AB_hydrolase"/>
</dbReference>
<comment type="caution">
    <text evidence="2">The sequence shown here is derived from an EMBL/GenBank/DDBJ whole genome shotgun (WGS) entry which is preliminary data.</text>
</comment>
<dbReference type="GO" id="GO:0016787">
    <property type="term" value="F:hydrolase activity"/>
    <property type="evidence" value="ECO:0007669"/>
    <property type="project" value="UniProtKB-KW"/>
</dbReference>
<dbReference type="InterPro" id="IPR029058">
    <property type="entry name" value="AB_hydrolase_fold"/>
</dbReference>
<dbReference type="Proteomes" id="UP001500689">
    <property type="component" value="Unassembled WGS sequence"/>
</dbReference>
<name>A0ABP6WUU7_9PSEU</name>
<feature type="domain" description="AB hydrolase-1" evidence="1">
    <location>
        <begin position="24"/>
        <end position="265"/>
    </location>
</feature>
<keyword evidence="3" id="KW-1185">Reference proteome</keyword>
<accession>A0ABP6WUU7</accession>
<evidence type="ECO:0000259" key="1">
    <source>
        <dbReference type="Pfam" id="PF00561"/>
    </source>
</evidence>
<dbReference type="RefSeq" id="WP_344862776.1">
    <property type="nucleotide sequence ID" value="NZ_BAAAZN010000009.1"/>
</dbReference>
<reference evidence="3" key="1">
    <citation type="journal article" date="2019" name="Int. J. Syst. Evol. Microbiol.">
        <title>The Global Catalogue of Microorganisms (GCM) 10K type strain sequencing project: providing services to taxonomists for standard genome sequencing and annotation.</title>
        <authorList>
            <consortium name="The Broad Institute Genomics Platform"/>
            <consortium name="The Broad Institute Genome Sequencing Center for Infectious Disease"/>
            <person name="Wu L."/>
            <person name="Ma J."/>
        </authorList>
    </citation>
    <scope>NUCLEOTIDE SEQUENCE [LARGE SCALE GENOMIC DNA]</scope>
    <source>
        <strain evidence="3">JCM 16898</strain>
    </source>
</reference>
<evidence type="ECO:0000313" key="3">
    <source>
        <dbReference type="Proteomes" id="UP001500689"/>
    </source>
</evidence>
<dbReference type="PANTHER" id="PTHR43433">
    <property type="entry name" value="HYDROLASE, ALPHA/BETA FOLD FAMILY PROTEIN"/>
    <property type="match status" value="1"/>
</dbReference>
<proteinExistence type="predicted"/>
<sequence>MSEQKIEANGITLCHETFGDPADPPLLLVMGLAAPMIWWDDEFCVALAAAGFRVVRFDNRDVGRSSWLSGRVSLPRAYLLRSTPYSIGDLADDATALLDGLGIDTAHVAGASMGGMIAQELAIRRPDRVRSLTSIMSSTGSRFVGLPSFRAAVAMLAPGPRTREEYLTRQLDTFRLIGSPGYPFDLERLRERAERTYDRGVNPAGVLRQLGAVLSAPDRTPGLRRLSLPALVIHGSRDPLVGVSGGRATARALRGDLDVVPGMGHDLPREVWPRVIAGISRIAGVTR</sequence>
<gene>
    <name evidence="2" type="ORF">GCM10022222_44540</name>
</gene>
<dbReference type="InterPro" id="IPR000073">
    <property type="entry name" value="AB_hydrolase_1"/>
</dbReference>
<dbReference type="PANTHER" id="PTHR43433:SF5">
    <property type="entry name" value="AB HYDROLASE-1 DOMAIN-CONTAINING PROTEIN"/>
    <property type="match status" value="1"/>
</dbReference>
<dbReference type="Pfam" id="PF00561">
    <property type="entry name" value="Abhydrolase_1"/>
    <property type="match status" value="1"/>
</dbReference>
<evidence type="ECO:0000313" key="2">
    <source>
        <dbReference type="EMBL" id="GAA3556032.1"/>
    </source>
</evidence>
<keyword evidence="2" id="KW-0378">Hydrolase</keyword>
<protein>
    <submittedName>
        <fullName evidence="2">Alpha/beta hydrolase</fullName>
    </submittedName>
</protein>